<dbReference type="Gene3D" id="1.20.5.1010">
    <property type="entry name" value="TRPM, tetramerisation domain"/>
    <property type="match status" value="1"/>
</dbReference>
<reference evidence="5" key="1">
    <citation type="journal article" date="2014" name="Nat. Commun.">
        <title>The rainbow trout genome provides novel insights into evolution after whole-genome duplication in vertebrates.</title>
        <authorList>
            <person name="Berthelot C."/>
            <person name="Brunet F."/>
            <person name="Chalopin D."/>
            <person name="Juanchich A."/>
            <person name="Bernard M."/>
            <person name="Noel B."/>
            <person name="Bento P."/>
            <person name="Da Silva C."/>
            <person name="Labadie K."/>
            <person name="Alberti A."/>
            <person name="Aury J.M."/>
            <person name="Louis A."/>
            <person name="Dehais P."/>
            <person name="Bardou P."/>
            <person name="Montfort J."/>
            <person name="Klopp C."/>
            <person name="Cabau C."/>
            <person name="Gaspin C."/>
            <person name="Thorgaard G.H."/>
            <person name="Boussaha M."/>
            <person name="Quillet E."/>
            <person name="Guyomard R."/>
            <person name="Galiana D."/>
            <person name="Bobe J."/>
            <person name="Volff J.N."/>
            <person name="Genet C."/>
            <person name="Wincker P."/>
            <person name="Jaillon O."/>
            <person name="Roest Crollius H."/>
            <person name="Guiguen Y."/>
        </authorList>
    </citation>
    <scope>NUCLEOTIDE SEQUENCE [LARGE SCALE GENOMIC DNA]</scope>
</reference>
<accession>A0A060XKV2</accession>
<sequence length="374" mass="41787">MQIRQLCGRGGAVVKGSVPLGFAPRLSVATDRDREVSVVTHNCPSVVRVRPVWISLSHCAPATPVAGRAQCALTKVARCTVFPPTHWCGWLLGWMLAVLRSSAAWLGCSPLSTVCANNTDTNVKSLCSTSVWITPFLQAVYLFVQYILIVNLLIAFFNNVYLQVMSISNLVWKYQRYHFVMAYHEKPVLPPPLILLSHLVSFFSCICHKRKKDSHSYGPKLFLTEEDQKKLHDFEEQCVETYFHEKNDQFHSGSDERIRLTSDRVETMCIQLKEVGNRVNFIKRSLHTLDSQIGHLQDLSALTVDTLKTLTAQRASEASKVHNQITRELSLSKNFAPSLAPTPQDPTPQSKGRGRLLRFLLPPGVRGGGGGQHG</sequence>
<dbReference type="GO" id="GO:0005886">
    <property type="term" value="C:plasma membrane"/>
    <property type="evidence" value="ECO:0007669"/>
    <property type="project" value="TreeGrafter"/>
</dbReference>
<keyword evidence="3" id="KW-0812">Transmembrane</keyword>
<feature type="transmembrane region" description="Helical" evidence="3">
    <location>
        <begin position="188"/>
        <end position="207"/>
    </location>
</feature>
<proteinExistence type="predicted"/>
<evidence type="ECO:0000256" key="2">
    <source>
        <dbReference type="SAM" id="MobiDB-lite"/>
    </source>
</evidence>
<evidence type="ECO:0000259" key="4">
    <source>
        <dbReference type="Pfam" id="PF16519"/>
    </source>
</evidence>
<name>A0A060XKV2_ONCMY</name>
<evidence type="ECO:0000256" key="1">
    <source>
        <dbReference type="ARBA" id="ARBA00034269"/>
    </source>
</evidence>
<dbReference type="PANTHER" id="PTHR13800">
    <property type="entry name" value="TRANSIENT RECEPTOR POTENTIAL CATION CHANNEL, SUBFAMILY M, MEMBER 6"/>
    <property type="match status" value="1"/>
</dbReference>
<feature type="region of interest" description="Disordered" evidence="2">
    <location>
        <begin position="332"/>
        <end position="354"/>
    </location>
</feature>
<comment type="catalytic activity">
    <reaction evidence="1">
        <text>Mg(2+)(in) = Mg(2+)(out)</text>
        <dbReference type="Rhea" id="RHEA:29827"/>
        <dbReference type="ChEBI" id="CHEBI:18420"/>
    </reaction>
</comment>
<gene>
    <name evidence="5" type="ORF">GSONMT00011624001</name>
</gene>
<evidence type="ECO:0000256" key="3">
    <source>
        <dbReference type="SAM" id="Phobius"/>
    </source>
</evidence>
<keyword evidence="3" id="KW-1133">Transmembrane helix</keyword>
<dbReference type="STRING" id="8022.A0A060XKV2"/>
<dbReference type="FunFam" id="1.20.5.1010:FF:000002">
    <property type="entry name" value="Transient receptor potential cation channel subfamily M member 7"/>
    <property type="match status" value="1"/>
</dbReference>
<organism evidence="5 6">
    <name type="scientific">Oncorhynchus mykiss</name>
    <name type="common">Rainbow trout</name>
    <name type="synonym">Salmo gairdneri</name>
    <dbReference type="NCBI Taxonomy" id="8022"/>
    <lineage>
        <taxon>Eukaryota</taxon>
        <taxon>Metazoa</taxon>
        <taxon>Chordata</taxon>
        <taxon>Craniata</taxon>
        <taxon>Vertebrata</taxon>
        <taxon>Euteleostomi</taxon>
        <taxon>Actinopterygii</taxon>
        <taxon>Neopterygii</taxon>
        <taxon>Teleostei</taxon>
        <taxon>Protacanthopterygii</taxon>
        <taxon>Salmoniformes</taxon>
        <taxon>Salmonidae</taxon>
        <taxon>Salmoninae</taxon>
        <taxon>Oncorhynchus</taxon>
    </lineage>
</organism>
<dbReference type="GO" id="GO:0051262">
    <property type="term" value="P:protein tetramerization"/>
    <property type="evidence" value="ECO:0007669"/>
    <property type="project" value="InterPro"/>
</dbReference>
<dbReference type="EMBL" id="FR905509">
    <property type="protein sequence ID" value="CDQ79847.1"/>
    <property type="molecule type" value="Genomic_DNA"/>
</dbReference>
<dbReference type="Pfam" id="PF16519">
    <property type="entry name" value="TRPM_tetra"/>
    <property type="match status" value="1"/>
</dbReference>
<dbReference type="InterPro" id="IPR032415">
    <property type="entry name" value="TRPM_tetra"/>
</dbReference>
<feature type="transmembrane region" description="Helical" evidence="3">
    <location>
        <begin position="140"/>
        <end position="162"/>
    </location>
</feature>
<dbReference type="Proteomes" id="UP000193380">
    <property type="component" value="Unassembled WGS sequence"/>
</dbReference>
<reference evidence="5" key="2">
    <citation type="submission" date="2014-03" db="EMBL/GenBank/DDBJ databases">
        <authorList>
            <person name="Genoscope - CEA"/>
        </authorList>
    </citation>
    <scope>NUCLEOTIDE SEQUENCE</scope>
</reference>
<dbReference type="InterPro" id="IPR050927">
    <property type="entry name" value="TRPM"/>
</dbReference>
<dbReference type="InterPro" id="IPR037162">
    <property type="entry name" value="TRPM_tetra_sf"/>
</dbReference>
<evidence type="ECO:0000313" key="6">
    <source>
        <dbReference type="Proteomes" id="UP000193380"/>
    </source>
</evidence>
<dbReference type="PaxDb" id="8022-A0A060XKV2"/>
<dbReference type="PANTHER" id="PTHR13800:SF8">
    <property type="entry name" value="TRANSIENT RECEPTOR POTENTIAL CATION CHANNEL SUBFAMILY M MEMBER 7"/>
    <property type="match status" value="1"/>
</dbReference>
<feature type="domain" description="TRPM tetramerisation" evidence="4">
    <location>
        <begin position="255"/>
        <end position="310"/>
    </location>
</feature>
<evidence type="ECO:0000313" key="5">
    <source>
        <dbReference type="EMBL" id="CDQ79847.1"/>
    </source>
</evidence>
<dbReference type="GO" id="GO:0005262">
    <property type="term" value="F:calcium channel activity"/>
    <property type="evidence" value="ECO:0007669"/>
    <property type="project" value="TreeGrafter"/>
</dbReference>
<dbReference type="AlphaFoldDB" id="A0A060XKV2"/>
<dbReference type="GO" id="GO:0055080">
    <property type="term" value="P:monoatomic cation homeostasis"/>
    <property type="evidence" value="ECO:0007669"/>
    <property type="project" value="TreeGrafter"/>
</dbReference>
<keyword evidence="3" id="KW-0472">Membrane</keyword>
<protein>
    <recommendedName>
        <fullName evidence="4">TRPM tetramerisation domain-containing protein</fullName>
    </recommendedName>
</protein>